<evidence type="ECO:0000259" key="4">
    <source>
        <dbReference type="Pfam" id="PF00155"/>
    </source>
</evidence>
<keyword evidence="2 5" id="KW-0032">Aminotransferase</keyword>
<comment type="cofactor">
    <cofactor evidence="1">
        <name>pyridoxal 5'-phosphate</name>
        <dbReference type="ChEBI" id="CHEBI:597326"/>
    </cofactor>
</comment>
<feature type="domain" description="Aminotransferase class I/classII large" evidence="4">
    <location>
        <begin position="35"/>
        <end position="385"/>
    </location>
</feature>
<sequence length="392" mass="43546">MKEFKQSKTMDRLPEQFFAKLVGKVAAAAQEDGPEIIDLGQGNPDQPTPAHIVKSLQEAAENPDYHKYSPFKGYDFLKEAIATFYKKEYGVELDPQSEVAVMFGSKIGLVEISQCYLDEGDVALMPDPGYPDYWSGVALANAEMHPMPLLEENQFLPDYSAIPKGIVDRSKLMFINYPNNPTGAMADESFFEETIQFADEHDICVVHDFAYGAIGFDGEKPLSFMQVPGAKNVGVEMYTMSKTFNMAGWRVGFAVGNPSVIEAIEKIQDNYFVSIFGALQEATATALLDSEASVQELVSMYQRRKDILVNGLQEQGWGVIPPEGSFFVWMRVPDGHTSESFADDLLERVRIAVAPGIGFGQYGEGYVRLGLVHSDALIYEALDRLKQYSTQK</sequence>
<dbReference type="InterPro" id="IPR015421">
    <property type="entry name" value="PyrdxlP-dep_Trfase_major"/>
</dbReference>
<keyword evidence="6" id="KW-1185">Reference proteome</keyword>
<dbReference type="InterPro" id="IPR015424">
    <property type="entry name" value="PyrdxlP-dep_Trfase"/>
</dbReference>
<dbReference type="RefSeq" id="WP_377351065.1">
    <property type="nucleotide sequence ID" value="NZ_JBHLTP010000013.1"/>
</dbReference>
<organism evidence="5 6">
    <name type="scientific">Pontibacillus salicampi</name>
    <dbReference type="NCBI Taxonomy" id="1449801"/>
    <lineage>
        <taxon>Bacteria</taxon>
        <taxon>Bacillati</taxon>
        <taxon>Bacillota</taxon>
        <taxon>Bacilli</taxon>
        <taxon>Bacillales</taxon>
        <taxon>Bacillaceae</taxon>
        <taxon>Pontibacillus</taxon>
    </lineage>
</organism>
<dbReference type="InterPro" id="IPR050881">
    <property type="entry name" value="LL-DAP_aminotransferase"/>
</dbReference>
<dbReference type="CDD" id="cd00609">
    <property type="entry name" value="AAT_like"/>
    <property type="match status" value="1"/>
</dbReference>
<dbReference type="InterPro" id="IPR015422">
    <property type="entry name" value="PyrdxlP-dep_Trfase_small"/>
</dbReference>
<dbReference type="Proteomes" id="UP001589836">
    <property type="component" value="Unassembled WGS sequence"/>
</dbReference>
<evidence type="ECO:0000313" key="6">
    <source>
        <dbReference type="Proteomes" id="UP001589836"/>
    </source>
</evidence>
<name>A0ABV6LT70_9BACI</name>
<reference evidence="5 6" key="1">
    <citation type="submission" date="2024-09" db="EMBL/GenBank/DDBJ databases">
        <authorList>
            <person name="Sun Q."/>
            <person name="Mori K."/>
        </authorList>
    </citation>
    <scope>NUCLEOTIDE SEQUENCE [LARGE SCALE GENOMIC DNA]</scope>
    <source>
        <strain evidence="5 6">NCAIM B.02529</strain>
    </source>
</reference>
<dbReference type="InterPro" id="IPR004839">
    <property type="entry name" value="Aminotransferase_I/II_large"/>
</dbReference>
<comment type="caution">
    <text evidence="5">The sequence shown here is derived from an EMBL/GenBank/DDBJ whole genome shotgun (WGS) entry which is preliminary data.</text>
</comment>
<dbReference type="PANTHER" id="PTHR42832:SF3">
    <property type="entry name" value="L-GLUTAMINE--4-(METHYLSULFANYL)-2-OXOBUTANOATE AMINOTRANSFERASE"/>
    <property type="match status" value="1"/>
</dbReference>
<proteinExistence type="predicted"/>
<accession>A0ABV6LT70</accession>
<dbReference type="GO" id="GO:0008483">
    <property type="term" value="F:transaminase activity"/>
    <property type="evidence" value="ECO:0007669"/>
    <property type="project" value="UniProtKB-KW"/>
</dbReference>
<dbReference type="Gene3D" id="3.40.640.10">
    <property type="entry name" value="Type I PLP-dependent aspartate aminotransferase-like (Major domain)"/>
    <property type="match status" value="1"/>
</dbReference>
<keyword evidence="3" id="KW-0808">Transferase</keyword>
<evidence type="ECO:0000256" key="1">
    <source>
        <dbReference type="ARBA" id="ARBA00001933"/>
    </source>
</evidence>
<dbReference type="NCBIfam" id="NF005977">
    <property type="entry name" value="PRK08068.1"/>
    <property type="match status" value="1"/>
</dbReference>
<gene>
    <name evidence="5" type="ORF">ACFFGV_18670</name>
</gene>
<dbReference type="PANTHER" id="PTHR42832">
    <property type="entry name" value="AMINO ACID AMINOTRANSFERASE"/>
    <property type="match status" value="1"/>
</dbReference>
<dbReference type="SUPFAM" id="SSF53383">
    <property type="entry name" value="PLP-dependent transferases"/>
    <property type="match status" value="1"/>
</dbReference>
<protein>
    <submittedName>
        <fullName evidence="5">Pyridoxal phosphate-dependent aminotransferase</fullName>
    </submittedName>
</protein>
<evidence type="ECO:0000256" key="3">
    <source>
        <dbReference type="ARBA" id="ARBA00022679"/>
    </source>
</evidence>
<evidence type="ECO:0000256" key="2">
    <source>
        <dbReference type="ARBA" id="ARBA00022576"/>
    </source>
</evidence>
<dbReference type="Gene3D" id="3.90.1150.10">
    <property type="entry name" value="Aspartate Aminotransferase, domain 1"/>
    <property type="match status" value="1"/>
</dbReference>
<evidence type="ECO:0000313" key="5">
    <source>
        <dbReference type="EMBL" id="MFC0525611.1"/>
    </source>
</evidence>
<dbReference type="Pfam" id="PF00155">
    <property type="entry name" value="Aminotran_1_2"/>
    <property type="match status" value="1"/>
</dbReference>
<dbReference type="EMBL" id="JBHLTP010000013">
    <property type="protein sequence ID" value="MFC0525611.1"/>
    <property type="molecule type" value="Genomic_DNA"/>
</dbReference>